<comment type="caution">
    <text evidence="1">The sequence shown here is derived from an EMBL/GenBank/DDBJ whole genome shotgun (WGS) entry which is preliminary data.</text>
</comment>
<evidence type="ECO:0000313" key="1">
    <source>
        <dbReference type="EMBL" id="EJW72501.1"/>
    </source>
</evidence>
<dbReference type="Proteomes" id="UP000004810">
    <property type="component" value="Unassembled WGS sequence"/>
</dbReference>
<protein>
    <submittedName>
        <fullName evidence="1">Uncharacterized protein</fullName>
    </submittedName>
</protein>
<organism evidence="1 2">
    <name type="scientific">Wuchereria bancrofti</name>
    <dbReference type="NCBI Taxonomy" id="6293"/>
    <lineage>
        <taxon>Eukaryota</taxon>
        <taxon>Metazoa</taxon>
        <taxon>Ecdysozoa</taxon>
        <taxon>Nematoda</taxon>
        <taxon>Chromadorea</taxon>
        <taxon>Rhabditida</taxon>
        <taxon>Spirurina</taxon>
        <taxon>Spiruromorpha</taxon>
        <taxon>Filarioidea</taxon>
        <taxon>Onchocercidae</taxon>
        <taxon>Wuchereria</taxon>
    </lineage>
</organism>
<evidence type="ECO:0000313" key="2">
    <source>
        <dbReference type="Proteomes" id="UP000004810"/>
    </source>
</evidence>
<dbReference type="AlphaFoldDB" id="J9DSC1"/>
<reference evidence="2" key="1">
    <citation type="submission" date="2012-08" db="EMBL/GenBank/DDBJ databases">
        <title>The Genome Sequence of Wuchereria bancrofti.</title>
        <authorList>
            <person name="Nutman T.B."/>
            <person name="Fink D.L."/>
            <person name="Russ C."/>
            <person name="Young S."/>
            <person name="Zeng Q."/>
            <person name="Koehrsen M."/>
            <person name="Alvarado L."/>
            <person name="Berlin A."/>
            <person name="Chapman S.B."/>
            <person name="Chen Z."/>
            <person name="Freedman E."/>
            <person name="Gellesch M."/>
            <person name="Goldberg J."/>
            <person name="Griggs A."/>
            <person name="Gujja S."/>
            <person name="Heilman E.R."/>
            <person name="Heiman D."/>
            <person name="Hepburn T."/>
            <person name="Howarth C."/>
            <person name="Jen D."/>
            <person name="Larson L."/>
            <person name="Lewis B."/>
            <person name="Mehta T."/>
            <person name="Park D."/>
            <person name="Pearson M."/>
            <person name="Roberts A."/>
            <person name="Saif S."/>
            <person name="Shea T."/>
            <person name="Shenoy N."/>
            <person name="Sisk P."/>
            <person name="Stolte C."/>
            <person name="Sykes S."/>
            <person name="Walk T."/>
            <person name="White J."/>
            <person name="Yandava C."/>
            <person name="Haas B."/>
            <person name="Henn M.R."/>
            <person name="Nusbaum C."/>
            <person name="Birren B."/>
        </authorList>
    </citation>
    <scope>NUCLEOTIDE SEQUENCE [LARGE SCALE GENOMIC DNA]</scope>
    <source>
        <strain evidence="2">NA</strain>
    </source>
</reference>
<sequence length="117" mass="13984">MVKRQHECVSIINNYVALDEIEKLLHPRGDDSDEIYSKEFSRALHNLIKTHIIHPVWVMLFLRDHYQLIWQHRQKFCYVLDRIFERQLRCKESNEHSLDSVLNLVVSGKLVPFSTIV</sequence>
<gene>
    <name evidence="1" type="ORF">WUBG_16591</name>
</gene>
<dbReference type="EMBL" id="ADBV01016037">
    <property type="protein sequence ID" value="EJW72501.1"/>
    <property type="molecule type" value="Genomic_DNA"/>
</dbReference>
<accession>J9DSC1</accession>
<proteinExistence type="predicted"/>
<name>J9DSC1_WUCBA</name>